<comment type="caution">
    <text evidence="4">The sequence shown here is derived from an EMBL/GenBank/DDBJ whole genome shotgun (WGS) entry which is preliminary data.</text>
</comment>
<evidence type="ECO:0000313" key="5">
    <source>
        <dbReference type="Proteomes" id="UP001141806"/>
    </source>
</evidence>
<dbReference type="PANTHER" id="PTHR47602">
    <property type="entry name" value="F-BOX PROTEIN SKIP22"/>
    <property type="match status" value="1"/>
</dbReference>
<feature type="region of interest" description="Disordered" evidence="1">
    <location>
        <begin position="111"/>
        <end position="149"/>
    </location>
</feature>
<gene>
    <name evidence="4" type="ORF">NE237_018392</name>
</gene>
<evidence type="ECO:0000259" key="3">
    <source>
        <dbReference type="PROSITE" id="PS50181"/>
    </source>
</evidence>
<evidence type="ECO:0000256" key="1">
    <source>
        <dbReference type="SAM" id="MobiDB-lite"/>
    </source>
</evidence>
<feature type="compositionally biased region" description="Polar residues" evidence="1">
    <location>
        <begin position="111"/>
        <end position="127"/>
    </location>
</feature>
<organism evidence="4 5">
    <name type="scientific">Protea cynaroides</name>
    <dbReference type="NCBI Taxonomy" id="273540"/>
    <lineage>
        <taxon>Eukaryota</taxon>
        <taxon>Viridiplantae</taxon>
        <taxon>Streptophyta</taxon>
        <taxon>Embryophyta</taxon>
        <taxon>Tracheophyta</taxon>
        <taxon>Spermatophyta</taxon>
        <taxon>Magnoliopsida</taxon>
        <taxon>Proteales</taxon>
        <taxon>Proteaceae</taxon>
        <taxon>Protea</taxon>
    </lineage>
</organism>
<feature type="domain" description="Ubiquitin-like" evidence="2">
    <location>
        <begin position="1"/>
        <end position="81"/>
    </location>
</feature>
<protein>
    <recommendedName>
        <fullName evidence="6">F-box domain-containing protein</fullName>
    </recommendedName>
</protein>
<dbReference type="Gene3D" id="3.40.1000.30">
    <property type="match status" value="1"/>
</dbReference>
<name>A0A9Q0K9T5_9MAGN</name>
<reference evidence="4" key="1">
    <citation type="journal article" date="2023" name="Plant J.">
        <title>The genome of the king protea, Protea cynaroides.</title>
        <authorList>
            <person name="Chang J."/>
            <person name="Duong T.A."/>
            <person name="Schoeman C."/>
            <person name="Ma X."/>
            <person name="Roodt D."/>
            <person name="Barker N."/>
            <person name="Li Z."/>
            <person name="Van de Peer Y."/>
            <person name="Mizrachi E."/>
        </authorList>
    </citation>
    <scope>NUCLEOTIDE SEQUENCE</scope>
    <source>
        <tissue evidence="4">Young leaves</tissue>
    </source>
</reference>
<dbReference type="SMART" id="SM00256">
    <property type="entry name" value="FBOX"/>
    <property type="match status" value="1"/>
</dbReference>
<dbReference type="Pfam" id="PF12937">
    <property type="entry name" value="F-box-like"/>
    <property type="match status" value="1"/>
</dbReference>
<dbReference type="AlphaFoldDB" id="A0A9Q0K9T5"/>
<keyword evidence="5" id="KW-1185">Reference proteome</keyword>
<proteinExistence type="predicted"/>
<sequence>MKLRVRALESKETLRIETPSPSSLQDLKNAISEKISSLPESLHLSLNRKDEIPDSAPEESLQSLGITSGDLIFYTLNPNGFSRGISTVTQQTQTGESSQSQACNKLSEIQSETLNKPDDSQTITRDLSSGGTSSAVSPSPQQEEPVGLSEDVDEHMNEFEEMDVDEPAPEITRNSSSVPSFMKKVFKEEAVNAGSNSKLLIISVHAVLLESGFVCLDSATKQKITSFRLPQGWASMTSTVCVNYTVPDLFRSGGEVVESVVLKFQILGKFVNVYGSLARKGSDIHALSLNESLFMQSINFVWTNCDSLGAVTDNNESAVKSNHEKKLFEFWKMVKDGLTLPLLIDLCEKTGLVSPPCFMLLPTELKILILDFLPGVDTAKICCICSELRYLSSNDDLWKQKFANEFGFSAAEGMRGSWKEKFAILSERKKRRRRMSTMRPRILRPYPLGIPYFPVRDPVPSGFHAPVGGRSDLLPGGIDFPGLAAPRLLGRRNVVTRCNLGGFNA</sequence>
<dbReference type="Gene3D" id="1.20.1280.50">
    <property type="match status" value="1"/>
</dbReference>
<dbReference type="OrthoDB" id="101791at2759"/>
<dbReference type="SUPFAM" id="SSF81383">
    <property type="entry name" value="F-box domain"/>
    <property type="match status" value="1"/>
</dbReference>
<accession>A0A9Q0K9T5</accession>
<dbReference type="InterPro" id="IPR036047">
    <property type="entry name" value="F-box-like_dom_sf"/>
</dbReference>
<dbReference type="InterPro" id="IPR000626">
    <property type="entry name" value="Ubiquitin-like_dom"/>
</dbReference>
<dbReference type="InterPro" id="IPR001810">
    <property type="entry name" value="F-box_dom"/>
</dbReference>
<dbReference type="Gene3D" id="3.10.20.90">
    <property type="entry name" value="Phosphatidylinositol 3-kinase Catalytic Subunit, Chain A, domain 1"/>
    <property type="match status" value="1"/>
</dbReference>
<dbReference type="EMBL" id="JAMYWD010000007">
    <property type="protein sequence ID" value="KAJ4966543.1"/>
    <property type="molecule type" value="Genomic_DNA"/>
</dbReference>
<dbReference type="PROSITE" id="PS50181">
    <property type="entry name" value="FBOX"/>
    <property type="match status" value="1"/>
</dbReference>
<evidence type="ECO:0000313" key="4">
    <source>
        <dbReference type="EMBL" id="KAJ4966543.1"/>
    </source>
</evidence>
<dbReference type="PANTHER" id="PTHR47602:SF2">
    <property type="entry name" value="F-BOX PROTEIN SKIP22"/>
    <property type="match status" value="1"/>
</dbReference>
<dbReference type="Proteomes" id="UP001141806">
    <property type="component" value="Unassembled WGS sequence"/>
</dbReference>
<feature type="compositionally biased region" description="Low complexity" evidence="1">
    <location>
        <begin position="128"/>
        <end position="140"/>
    </location>
</feature>
<evidence type="ECO:0000259" key="2">
    <source>
        <dbReference type="PROSITE" id="PS50053"/>
    </source>
</evidence>
<dbReference type="PROSITE" id="PS50053">
    <property type="entry name" value="UBIQUITIN_2"/>
    <property type="match status" value="1"/>
</dbReference>
<evidence type="ECO:0008006" key="6">
    <source>
        <dbReference type="Google" id="ProtNLM"/>
    </source>
</evidence>
<feature type="domain" description="F-box" evidence="3">
    <location>
        <begin position="355"/>
        <end position="401"/>
    </location>
</feature>
<dbReference type="CDD" id="cd22165">
    <property type="entry name" value="F-box_AtSKIP22-like"/>
    <property type="match status" value="1"/>
</dbReference>